<feature type="coiled-coil region" evidence="1">
    <location>
        <begin position="27"/>
        <end position="54"/>
    </location>
</feature>
<protein>
    <submittedName>
        <fullName evidence="2">ABC transporter ATP-binding protein</fullName>
    </submittedName>
</protein>
<evidence type="ECO:0000313" key="2">
    <source>
        <dbReference type="EMBL" id="MFC0475488.1"/>
    </source>
</evidence>
<accession>A0ABV6KQ75</accession>
<keyword evidence="1" id="KW-0175">Coiled coil</keyword>
<organism evidence="2 3">
    <name type="scientific">Robertmurraya beringensis</name>
    <dbReference type="NCBI Taxonomy" id="641660"/>
    <lineage>
        <taxon>Bacteria</taxon>
        <taxon>Bacillati</taxon>
        <taxon>Bacillota</taxon>
        <taxon>Bacilli</taxon>
        <taxon>Bacillales</taxon>
        <taxon>Bacillaceae</taxon>
        <taxon>Robertmurraya</taxon>
    </lineage>
</organism>
<keyword evidence="2" id="KW-0067">ATP-binding</keyword>
<keyword evidence="3" id="KW-1185">Reference proteome</keyword>
<name>A0ABV6KQ75_9BACI</name>
<dbReference type="EMBL" id="JBHLUU010000027">
    <property type="protein sequence ID" value="MFC0475488.1"/>
    <property type="molecule type" value="Genomic_DNA"/>
</dbReference>
<evidence type="ECO:0000256" key="1">
    <source>
        <dbReference type="SAM" id="Coils"/>
    </source>
</evidence>
<dbReference type="Proteomes" id="UP001589738">
    <property type="component" value="Unassembled WGS sequence"/>
</dbReference>
<comment type="caution">
    <text evidence="2">The sequence shown here is derived from an EMBL/GenBank/DDBJ whole genome shotgun (WGS) entry which is preliminary data.</text>
</comment>
<evidence type="ECO:0000313" key="3">
    <source>
        <dbReference type="Proteomes" id="UP001589738"/>
    </source>
</evidence>
<proteinExistence type="predicted"/>
<sequence>MIKKIIDIFKKPTLKVVENNSAKDLEKELILSKIQALEEKHQELINAQNKQLSDEDYTLTEKQRIFALSLVEKLNRNYILGIDSSKLTVKDLNRLVAYSKYRNKGALVNLEKKGVLIRK</sequence>
<reference evidence="2 3" key="1">
    <citation type="submission" date="2024-09" db="EMBL/GenBank/DDBJ databases">
        <authorList>
            <person name="Sun Q."/>
            <person name="Mori K."/>
        </authorList>
    </citation>
    <scope>NUCLEOTIDE SEQUENCE [LARGE SCALE GENOMIC DNA]</scope>
    <source>
        <strain evidence="2 3">CGMCC 1.9126</strain>
    </source>
</reference>
<dbReference type="GO" id="GO:0005524">
    <property type="term" value="F:ATP binding"/>
    <property type="evidence" value="ECO:0007669"/>
    <property type="project" value="UniProtKB-KW"/>
</dbReference>
<gene>
    <name evidence="2" type="ORF">ACFFHF_09520</name>
</gene>
<dbReference type="RefSeq" id="WP_377057943.1">
    <property type="nucleotide sequence ID" value="NZ_JBHLUU010000027.1"/>
</dbReference>
<keyword evidence="2" id="KW-0547">Nucleotide-binding</keyword>